<evidence type="ECO:0000313" key="1">
    <source>
        <dbReference type="EMBL" id="ODO07540.1"/>
    </source>
</evidence>
<proteinExistence type="predicted"/>
<dbReference type="EMBL" id="AWGH01000002">
    <property type="protein sequence ID" value="ODO07540.1"/>
    <property type="molecule type" value="Genomic_DNA"/>
</dbReference>
<evidence type="ECO:0000313" key="2">
    <source>
        <dbReference type="Proteomes" id="UP000094819"/>
    </source>
</evidence>
<protein>
    <recommendedName>
        <fullName evidence="3">Protein kinase domain-containing protein</fullName>
    </recommendedName>
</protein>
<comment type="caution">
    <text evidence="1">The sequence shown here is derived from an EMBL/GenBank/DDBJ whole genome shotgun (WGS) entry which is preliminary data.</text>
</comment>
<organism evidence="1 2">
    <name type="scientific">Cryptococcus wingfieldii CBS 7118</name>
    <dbReference type="NCBI Taxonomy" id="1295528"/>
    <lineage>
        <taxon>Eukaryota</taxon>
        <taxon>Fungi</taxon>
        <taxon>Dikarya</taxon>
        <taxon>Basidiomycota</taxon>
        <taxon>Agaricomycotina</taxon>
        <taxon>Tremellomycetes</taxon>
        <taxon>Tremellales</taxon>
        <taxon>Cryptococcaceae</taxon>
        <taxon>Cryptococcus</taxon>
    </lineage>
</organism>
<accession>A0A1E3K323</accession>
<dbReference type="AlphaFoldDB" id="A0A1E3K323"/>
<reference evidence="1 2" key="1">
    <citation type="submission" date="2016-06" db="EMBL/GenBank/DDBJ databases">
        <title>Evolution of pathogenesis and genome organization in the Tremellales.</title>
        <authorList>
            <person name="Cuomo C."/>
            <person name="Litvintseva A."/>
            <person name="Heitman J."/>
            <person name="Chen Y."/>
            <person name="Sun S."/>
            <person name="Springer D."/>
            <person name="Dromer F."/>
            <person name="Young S."/>
            <person name="Zeng Q."/>
            <person name="Chapman S."/>
            <person name="Gujja S."/>
            <person name="Saif S."/>
            <person name="Birren B."/>
        </authorList>
    </citation>
    <scope>NUCLEOTIDE SEQUENCE [LARGE SCALE GENOMIC DNA]</scope>
    <source>
        <strain evidence="1 2">CBS 7118</strain>
    </source>
</reference>
<dbReference type="GeneID" id="30190332"/>
<sequence length="223" mass="25293">MAAVSTRAYLPLEDGVDPLDYMPSHSHVFLPVFSQRTGNVIPQIFGGYDDTLSYPEASKYYVLFTTVVMEDCGRYWDQSEDEEVLLNLSTKDKLPETYLNKFAQFAYSEAGQPLPHEFVTFVKSFNALAGFRQALCLDPFPEAIIDAFTKLHECGIVHQGCTWPRHVAKHPIDGAPRILDFEAAEYVGLEKRDSRRADFNKEMLAVWRMVGEDVKGQDGTERL</sequence>
<gene>
    <name evidence="1" type="ORF">L198_01119</name>
</gene>
<evidence type="ECO:0008006" key="3">
    <source>
        <dbReference type="Google" id="ProtNLM"/>
    </source>
</evidence>
<keyword evidence="2" id="KW-1185">Reference proteome</keyword>
<dbReference type="RefSeq" id="XP_019035017.1">
    <property type="nucleotide sequence ID" value="XM_019173291.1"/>
</dbReference>
<name>A0A1E3K323_9TREE</name>
<dbReference type="Proteomes" id="UP000094819">
    <property type="component" value="Unassembled WGS sequence"/>
</dbReference>